<evidence type="ECO:0000313" key="2">
    <source>
        <dbReference type="EMBL" id="MCM1987555.1"/>
    </source>
</evidence>
<organism evidence="2 3">
    <name type="scientific">Methanococcoides seepicolus</name>
    <dbReference type="NCBI Taxonomy" id="2828780"/>
    <lineage>
        <taxon>Archaea</taxon>
        <taxon>Methanobacteriati</taxon>
        <taxon>Methanobacteriota</taxon>
        <taxon>Stenosarchaea group</taxon>
        <taxon>Methanomicrobia</taxon>
        <taxon>Methanosarcinales</taxon>
        <taxon>Methanosarcinaceae</taxon>
        <taxon>Methanococcoides</taxon>
    </lineage>
</organism>
<keyword evidence="3" id="KW-1185">Reference proteome</keyword>
<reference evidence="2" key="1">
    <citation type="journal article" date="2021" name="mSystems">
        <title>Bacteria and Archaea Synergistically Convert Glycine Betaine to Biogenic Methane in the Formosa Cold Seep of the South China Sea.</title>
        <authorList>
            <person name="Li L."/>
            <person name="Zhang W."/>
            <person name="Zhang S."/>
            <person name="Song L."/>
            <person name="Sun Q."/>
            <person name="Zhang H."/>
            <person name="Xiang H."/>
            <person name="Dong X."/>
        </authorList>
    </citation>
    <scope>NUCLEOTIDE SEQUENCE</scope>
    <source>
        <strain evidence="2">LLY</strain>
    </source>
</reference>
<feature type="transmembrane region" description="Helical" evidence="1">
    <location>
        <begin position="353"/>
        <end position="376"/>
    </location>
</feature>
<gene>
    <name evidence="2" type="ORF">KDK67_11295</name>
</gene>
<dbReference type="InterPro" id="IPR051082">
    <property type="entry name" value="Pentapeptide-BTB/POZ_domain"/>
</dbReference>
<accession>A0A9E4ZGN3</accession>
<feature type="transmembrane region" description="Helical" evidence="1">
    <location>
        <begin position="288"/>
        <end position="305"/>
    </location>
</feature>
<name>A0A9E4ZGN3_9EURY</name>
<dbReference type="PANTHER" id="PTHR14136">
    <property type="entry name" value="BTB_POZ DOMAIN-CONTAINING PROTEIN KCTD9"/>
    <property type="match status" value="1"/>
</dbReference>
<dbReference type="Gene3D" id="2.160.20.80">
    <property type="entry name" value="E3 ubiquitin-protein ligase SopA"/>
    <property type="match status" value="1"/>
</dbReference>
<reference evidence="2" key="2">
    <citation type="submission" date="2021-04" db="EMBL/GenBank/DDBJ databases">
        <authorList>
            <person name="Dong X."/>
        </authorList>
    </citation>
    <scope>NUCLEOTIDE SEQUENCE</scope>
    <source>
        <strain evidence="2">LLY</strain>
    </source>
</reference>
<dbReference type="RefSeq" id="WP_250868905.1">
    <property type="nucleotide sequence ID" value="NZ_JAGSOI010000056.1"/>
</dbReference>
<evidence type="ECO:0000256" key="1">
    <source>
        <dbReference type="SAM" id="Phobius"/>
    </source>
</evidence>
<comment type="caution">
    <text evidence="2">The sequence shown here is derived from an EMBL/GenBank/DDBJ whole genome shotgun (WGS) entry which is preliminary data.</text>
</comment>
<dbReference type="Proteomes" id="UP001056766">
    <property type="component" value="Unassembled WGS sequence"/>
</dbReference>
<dbReference type="SUPFAM" id="SSF141571">
    <property type="entry name" value="Pentapeptide repeat-like"/>
    <property type="match status" value="1"/>
</dbReference>
<sequence length="378" mass="43564">MSKCQFKKESYECPLDTEEGNNLCYWHQEIKGKNPSQEKLAELTETYINFAFLQEADLSFTNLQEANLMGANLQEANLMEAKLQKTNLIGANLQEANLIEAKLQKANLIGANLQEAVFFHAKLQKADLRGAKLQKADLRNANLTKSKIENTRFDTESMLDNAILKNANLHLSYIDLAKSLRNATVFEKENLHEKEVNEKIADCKKNREEKIAYYEASKEVYNKLYHLYSDEGMDFRTKHAHYRRAEVTRKHLRVRNKWNSVNGVLDRIKSWGFDWFILKMLTGYGESILRPILISLFWITTFGLMYKQLDGVLITGDRKIQLLDYFYLSLTTFTGLGFANVQPDITVPLMQPLVMVESTFGVAMLALIIFVITYQISR</sequence>
<protein>
    <submittedName>
        <fullName evidence="2">Pentapeptide repeat-containing protein</fullName>
    </submittedName>
</protein>
<proteinExistence type="predicted"/>
<keyword evidence="1" id="KW-1133">Transmembrane helix</keyword>
<keyword evidence="1" id="KW-0812">Transmembrane</keyword>
<dbReference type="PANTHER" id="PTHR14136:SF17">
    <property type="entry name" value="BTB_POZ DOMAIN-CONTAINING PROTEIN KCTD9"/>
    <property type="match status" value="1"/>
</dbReference>
<evidence type="ECO:0000313" key="3">
    <source>
        <dbReference type="Proteomes" id="UP001056766"/>
    </source>
</evidence>
<feature type="transmembrane region" description="Helical" evidence="1">
    <location>
        <begin position="325"/>
        <end position="341"/>
    </location>
</feature>
<keyword evidence="1" id="KW-0472">Membrane</keyword>
<dbReference type="Gene3D" id="1.10.287.70">
    <property type="match status" value="1"/>
</dbReference>
<dbReference type="InterPro" id="IPR001646">
    <property type="entry name" value="5peptide_repeat"/>
</dbReference>
<dbReference type="Pfam" id="PF00805">
    <property type="entry name" value="Pentapeptide"/>
    <property type="match status" value="2"/>
</dbReference>
<dbReference type="SUPFAM" id="SSF81324">
    <property type="entry name" value="Voltage-gated potassium channels"/>
    <property type="match status" value="1"/>
</dbReference>
<dbReference type="EMBL" id="JAGSOI010000056">
    <property type="protein sequence ID" value="MCM1987555.1"/>
    <property type="molecule type" value="Genomic_DNA"/>
</dbReference>
<dbReference type="AlphaFoldDB" id="A0A9E4ZGN3"/>